<sequence>MSTTLTERYISTTITSLPAPLQDDVRAELEASIADAVEARLDQGEQRSEAERAVLTELGDPGILAASYSDRPLHLIGPRFYLTWWRLLKLLLIIVPICAFGGVALGKLIEDVPIGDVIGASIAAGLGAIVHVAFWVTLVFVILERTGSETTLAEWDVDQLHEPRPTGAGRADLIASIVFGVIGVGVILWDQARGFARIDGHGVPILHPDLWPWGILALLAIIALEVGLTAMIYARRRWTTASAVLNTALAVVFLSWALTLLGHDLLLNPEFLDLAFVDNGVQPDTMRVLGILLVFGLVGISAWDIVDGWLKNRRDSRP</sequence>
<evidence type="ECO:0000313" key="3">
    <source>
        <dbReference type="Proteomes" id="UP000218598"/>
    </source>
</evidence>
<feature type="transmembrane region" description="Helical" evidence="1">
    <location>
        <begin position="117"/>
        <end position="143"/>
    </location>
</feature>
<dbReference type="GeneID" id="95328136"/>
<evidence type="ECO:0000313" key="2">
    <source>
        <dbReference type="EMBL" id="PCC40598.1"/>
    </source>
</evidence>
<dbReference type="RefSeq" id="WP_096196378.1">
    <property type="nucleotide sequence ID" value="NZ_BAAAIQ010000021.1"/>
</dbReference>
<name>A0A2A3YMT3_9MICO</name>
<dbReference type="Proteomes" id="UP000218598">
    <property type="component" value="Unassembled WGS sequence"/>
</dbReference>
<keyword evidence="1" id="KW-1133">Transmembrane helix</keyword>
<feature type="transmembrane region" description="Helical" evidence="1">
    <location>
        <begin position="210"/>
        <end position="233"/>
    </location>
</feature>
<accession>A0A2A3YMT3</accession>
<dbReference type="InterPro" id="IPR047928">
    <property type="entry name" value="Perm_prefix_1"/>
</dbReference>
<keyword evidence="1" id="KW-0812">Transmembrane</keyword>
<keyword evidence="1" id="KW-0472">Membrane</keyword>
<proteinExistence type="predicted"/>
<feature type="transmembrane region" description="Helical" evidence="1">
    <location>
        <begin position="286"/>
        <end position="306"/>
    </location>
</feature>
<dbReference type="EMBL" id="NRGR01000005">
    <property type="protein sequence ID" value="PCC40598.1"/>
    <property type="molecule type" value="Genomic_DNA"/>
</dbReference>
<keyword evidence="3" id="KW-1185">Reference proteome</keyword>
<feature type="transmembrane region" description="Helical" evidence="1">
    <location>
        <begin position="245"/>
        <end position="266"/>
    </location>
</feature>
<evidence type="ECO:0000256" key="1">
    <source>
        <dbReference type="SAM" id="Phobius"/>
    </source>
</evidence>
<comment type="caution">
    <text evidence="2">The sequence shown here is derived from an EMBL/GenBank/DDBJ whole genome shotgun (WGS) entry which is preliminary data.</text>
</comment>
<feature type="transmembrane region" description="Helical" evidence="1">
    <location>
        <begin position="173"/>
        <end position="190"/>
    </location>
</feature>
<protein>
    <submittedName>
        <fullName evidence="2">Uncharacterized protein</fullName>
    </submittedName>
</protein>
<feature type="transmembrane region" description="Helical" evidence="1">
    <location>
        <begin position="87"/>
        <end position="105"/>
    </location>
</feature>
<organism evidence="2 3">
    <name type="scientific">Brachybacterium alimentarium</name>
    <dbReference type="NCBI Taxonomy" id="47845"/>
    <lineage>
        <taxon>Bacteria</taxon>
        <taxon>Bacillati</taxon>
        <taxon>Actinomycetota</taxon>
        <taxon>Actinomycetes</taxon>
        <taxon>Micrococcales</taxon>
        <taxon>Dermabacteraceae</taxon>
        <taxon>Brachybacterium</taxon>
    </lineage>
</organism>
<gene>
    <name evidence="2" type="ORF">CIK66_02150</name>
</gene>
<reference evidence="2 3" key="1">
    <citation type="journal article" date="2017" name="Elife">
        <title>Extensive horizontal gene transfer in cheese-associated bacteria.</title>
        <authorList>
            <person name="Bonham K.S."/>
            <person name="Wolfe B.E."/>
            <person name="Dutton R.J."/>
        </authorList>
    </citation>
    <scope>NUCLEOTIDE SEQUENCE [LARGE SCALE GENOMIC DNA]</scope>
    <source>
        <strain evidence="2 3">341_9</strain>
    </source>
</reference>
<dbReference type="AlphaFoldDB" id="A0A2A3YMT3"/>
<dbReference type="NCBIfam" id="NF038403">
    <property type="entry name" value="perm_prefix_1"/>
    <property type="match status" value="1"/>
</dbReference>
<dbReference type="OrthoDB" id="3171769at2"/>